<proteinExistence type="predicted"/>
<feature type="compositionally biased region" description="Low complexity" evidence="2">
    <location>
        <begin position="277"/>
        <end position="292"/>
    </location>
</feature>
<dbReference type="PANTHER" id="PTHR21540:SF0">
    <property type="entry name" value="PHD FAMILY PROTEIN"/>
    <property type="match status" value="1"/>
</dbReference>
<dbReference type="InParanoid" id="A0A067QF78"/>
<feature type="domain" description="RING-type" evidence="3">
    <location>
        <begin position="304"/>
        <end position="351"/>
    </location>
</feature>
<dbReference type="STRING" id="933084.A0A067QF78"/>
<evidence type="ECO:0000256" key="1">
    <source>
        <dbReference type="PROSITE-ProRule" id="PRU00175"/>
    </source>
</evidence>
<accession>A0A067QF78</accession>
<keyword evidence="6" id="KW-1185">Reference proteome</keyword>
<dbReference type="PROSITE" id="PS50966">
    <property type="entry name" value="ZF_SWIM"/>
    <property type="match status" value="1"/>
</dbReference>
<dbReference type="CDD" id="cd16494">
    <property type="entry name" value="RING-CH-C4HC3_ZSWM2"/>
    <property type="match status" value="1"/>
</dbReference>
<reference evidence="6" key="1">
    <citation type="journal article" date="2014" name="Proc. Natl. Acad. Sci. U.S.A.">
        <title>Extensive sampling of basidiomycete genomes demonstrates inadequacy of the white-rot/brown-rot paradigm for wood decay fungi.</title>
        <authorList>
            <person name="Riley R."/>
            <person name="Salamov A.A."/>
            <person name="Brown D.W."/>
            <person name="Nagy L.G."/>
            <person name="Floudas D."/>
            <person name="Held B.W."/>
            <person name="Levasseur A."/>
            <person name="Lombard V."/>
            <person name="Morin E."/>
            <person name="Otillar R."/>
            <person name="Lindquist E.A."/>
            <person name="Sun H."/>
            <person name="LaButti K.M."/>
            <person name="Schmutz J."/>
            <person name="Jabbour D."/>
            <person name="Luo H."/>
            <person name="Baker S.E."/>
            <person name="Pisabarro A.G."/>
            <person name="Walton J.D."/>
            <person name="Blanchette R.A."/>
            <person name="Henrissat B."/>
            <person name="Martin F."/>
            <person name="Cullen D."/>
            <person name="Hibbett D.S."/>
            <person name="Grigoriev I.V."/>
        </authorList>
    </citation>
    <scope>NUCLEOTIDE SEQUENCE [LARGE SCALE GENOMIC DNA]</scope>
    <source>
        <strain evidence="6">MUCL 33604</strain>
    </source>
</reference>
<evidence type="ECO:0008006" key="7">
    <source>
        <dbReference type="Google" id="ProtNLM"/>
    </source>
</evidence>
<dbReference type="HOGENOM" id="CLU_037984_2_1_1"/>
<dbReference type="AlphaFoldDB" id="A0A067QF78"/>
<feature type="region of interest" description="Disordered" evidence="2">
    <location>
        <begin position="277"/>
        <end position="297"/>
    </location>
</feature>
<sequence>MARKWIRQGSLDILDLTGSPPPQPKPGEAGSSSNPIPLDSPARTPKKARNAAAREVPTAVAMPFHQSHGRKAVAEEPVPRVVPPAEKPQKKNNADVPPEGPSNAQKSSLAAAIPTARKRKSVGEEPAASVPPPAKKQRKKKDPEAPQEEKRGAIMKKSCPKNILDRVDRVASQRFFMVERKRNGEELREEFGVLGSTGNVYKVVIDKKPSCDCPDARKGNHCKHILFIFMKVLQVPYQSNVWYQKALLTSELQTIFANAPEAPNSVTNQRVREAYARATGKASGSSSSNTNETNKRLPGPEDDCPICYENMHKVDVKKMAFCDTCKNGLHLECFQQWARTAGRNVTCVFCRAEWAIPGPSGGDKATRGADGYLNLASAAGLSPVRDTSTYYQGPRRGSRYYGYQEYEDFY</sequence>
<keyword evidence="1" id="KW-0479">Metal-binding</keyword>
<name>A0A067QF78_9AGAM</name>
<dbReference type="EMBL" id="KL197713">
    <property type="protein sequence ID" value="KDQ61266.1"/>
    <property type="molecule type" value="Genomic_DNA"/>
</dbReference>
<feature type="compositionally biased region" description="Basic and acidic residues" evidence="2">
    <location>
        <begin position="141"/>
        <end position="152"/>
    </location>
</feature>
<dbReference type="InterPro" id="IPR007527">
    <property type="entry name" value="Znf_SWIM"/>
</dbReference>
<dbReference type="GO" id="GO:0061630">
    <property type="term" value="F:ubiquitin protein ligase activity"/>
    <property type="evidence" value="ECO:0007669"/>
    <property type="project" value="InterPro"/>
</dbReference>
<dbReference type="Pfam" id="PF04434">
    <property type="entry name" value="SWIM"/>
    <property type="match status" value="1"/>
</dbReference>
<dbReference type="InterPro" id="IPR039903">
    <property type="entry name" value="Zswim2"/>
</dbReference>
<evidence type="ECO:0000313" key="6">
    <source>
        <dbReference type="Proteomes" id="UP000027265"/>
    </source>
</evidence>
<gene>
    <name evidence="5" type="ORF">JAAARDRAFT_32263</name>
</gene>
<keyword evidence="1" id="KW-0862">Zinc</keyword>
<organism evidence="5 6">
    <name type="scientific">Jaapia argillacea MUCL 33604</name>
    <dbReference type="NCBI Taxonomy" id="933084"/>
    <lineage>
        <taxon>Eukaryota</taxon>
        <taxon>Fungi</taxon>
        <taxon>Dikarya</taxon>
        <taxon>Basidiomycota</taxon>
        <taxon>Agaricomycotina</taxon>
        <taxon>Agaricomycetes</taxon>
        <taxon>Agaricomycetidae</taxon>
        <taxon>Jaapiales</taxon>
        <taxon>Jaapiaceae</taxon>
        <taxon>Jaapia</taxon>
    </lineage>
</organism>
<dbReference type="PANTHER" id="PTHR21540">
    <property type="entry name" value="RING FINGER AND SWIM DOMAIN-CONTAINING PROTEIN 2"/>
    <property type="match status" value="1"/>
</dbReference>
<evidence type="ECO:0000259" key="4">
    <source>
        <dbReference type="PROSITE" id="PS50966"/>
    </source>
</evidence>
<dbReference type="Proteomes" id="UP000027265">
    <property type="component" value="Unassembled WGS sequence"/>
</dbReference>
<feature type="domain" description="SWIM-type" evidence="4">
    <location>
        <begin position="201"/>
        <end position="233"/>
    </location>
</feature>
<dbReference type="Gene3D" id="3.30.40.10">
    <property type="entry name" value="Zinc/RING finger domain, C3HC4 (zinc finger)"/>
    <property type="match status" value="1"/>
</dbReference>
<evidence type="ECO:0000313" key="5">
    <source>
        <dbReference type="EMBL" id="KDQ61266.1"/>
    </source>
</evidence>
<dbReference type="InterPro" id="IPR013083">
    <property type="entry name" value="Znf_RING/FYVE/PHD"/>
</dbReference>
<dbReference type="GO" id="GO:0008270">
    <property type="term" value="F:zinc ion binding"/>
    <property type="evidence" value="ECO:0007669"/>
    <property type="project" value="UniProtKB-KW"/>
</dbReference>
<evidence type="ECO:0000256" key="2">
    <source>
        <dbReference type="SAM" id="MobiDB-lite"/>
    </source>
</evidence>
<protein>
    <recommendedName>
        <fullName evidence="7">SWIM-type domain-containing protein</fullName>
    </recommendedName>
</protein>
<dbReference type="SUPFAM" id="SSF57850">
    <property type="entry name" value="RING/U-box"/>
    <property type="match status" value="1"/>
</dbReference>
<dbReference type="InterPro" id="IPR001841">
    <property type="entry name" value="Znf_RING"/>
</dbReference>
<evidence type="ECO:0000259" key="3">
    <source>
        <dbReference type="PROSITE" id="PS50089"/>
    </source>
</evidence>
<dbReference type="OrthoDB" id="2122982at2759"/>
<feature type="region of interest" description="Disordered" evidence="2">
    <location>
        <begin position="1"/>
        <end position="158"/>
    </location>
</feature>
<keyword evidence="1" id="KW-0863">Zinc-finger</keyword>
<dbReference type="PROSITE" id="PS50089">
    <property type="entry name" value="ZF_RING_2"/>
    <property type="match status" value="1"/>
</dbReference>